<organism evidence="2 3">
    <name type="scientific">Dyella choica</name>
    <dbReference type="NCBI Taxonomy" id="1927959"/>
    <lineage>
        <taxon>Bacteria</taxon>
        <taxon>Pseudomonadati</taxon>
        <taxon>Pseudomonadota</taxon>
        <taxon>Gammaproteobacteria</taxon>
        <taxon>Lysobacterales</taxon>
        <taxon>Rhodanobacteraceae</taxon>
        <taxon>Dyella</taxon>
    </lineage>
</organism>
<feature type="transmembrane region" description="Helical" evidence="1">
    <location>
        <begin position="44"/>
        <end position="64"/>
    </location>
</feature>
<evidence type="ECO:0008006" key="4">
    <source>
        <dbReference type="Google" id="ProtNLM"/>
    </source>
</evidence>
<keyword evidence="1" id="KW-0472">Membrane</keyword>
<evidence type="ECO:0000313" key="3">
    <source>
        <dbReference type="Proteomes" id="UP000274358"/>
    </source>
</evidence>
<dbReference type="RefSeq" id="WP_126687250.1">
    <property type="nucleotide sequence ID" value="NZ_RYYV01000060.1"/>
</dbReference>
<evidence type="ECO:0000256" key="1">
    <source>
        <dbReference type="SAM" id="Phobius"/>
    </source>
</evidence>
<proteinExistence type="predicted"/>
<comment type="caution">
    <text evidence="2">The sequence shown here is derived from an EMBL/GenBank/DDBJ whole genome shotgun (WGS) entry which is preliminary data.</text>
</comment>
<dbReference type="EMBL" id="RYYV01000060">
    <property type="protein sequence ID" value="RUL67697.1"/>
    <property type="molecule type" value="Genomic_DNA"/>
</dbReference>
<evidence type="ECO:0000313" key="2">
    <source>
        <dbReference type="EMBL" id="RUL67697.1"/>
    </source>
</evidence>
<feature type="transmembrane region" description="Helical" evidence="1">
    <location>
        <begin position="84"/>
        <end position="102"/>
    </location>
</feature>
<name>A0A3S0PEX8_9GAMM</name>
<reference evidence="2 3" key="1">
    <citation type="submission" date="2018-12" db="EMBL/GenBank/DDBJ databases">
        <title>Dyella dinghuensis sp. nov. DHOA06 and Dyella choica sp. nov. 4M-K27, isolated from forest soil.</title>
        <authorList>
            <person name="Qiu L.-H."/>
            <person name="Gao Z.-H."/>
        </authorList>
    </citation>
    <scope>NUCLEOTIDE SEQUENCE [LARGE SCALE GENOMIC DNA]</scope>
    <source>
        <strain evidence="2 3">4M-K27</strain>
    </source>
</reference>
<keyword evidence="1" id="KW-1133">Transmembrane helix</keyword>
<feature type="transmembrane region" description="Helical" evidence="1">
    <location>
        <begin position="6"/>
        <end position="32"/>
    </location>
</feature>
<dbReference type="AlphaFoldDB" id="A0A3S0PEX8"/>
<keyword evidence="3" id="KW-1185">Reference proteome</keyword>
<accession>A0A3S0PEX8</accession>
<sequence length="172" mass="18972">MTPKHFVAVCLRLFALWLIISGLQLFFIASALKAFNTQLGNSPIWMFALVWSVIFLIAFILWIFSAPLATGLLSGVPRPQTPSLSLGDIIVAGCILLGLWWIKEALIPFLTLWFKVVALSHDGNSAFEALGSSGKISMALYLLEMTAGVFFVSRPFQIARWVIRRGEAAQAD</sequence>
<dbReference type="Proteomes" id="UP000274358">
    <property type="component" value="Unassembled WGS sequence"/>
</dbReference>
<protein>
    <recommendedName>
        <fullName evidence="4">DUF4149 domain-containing protein</fullName>
    </recommendedName>
</protein>
<gene>
    <name evidence="2" type="ORF">EKH80_23650</name>
</gene>
<keyword evidence="1" id="KW-0812">Transmembrane</keyword>
<dbReference type="OrthoDB" id="5953308at2"/>